<sequence>MAAQQCLEAEIREGYERDRRVREVLEWGRSAKPPMLADSDRAHSDGAFGYRTVLEDVAIALERALERGGGEVVSI</sequence>
<name>A0ABU8XMR9_9PROT</name>
<reference evidence="1 2" key="1">
    <citation type="submission" date="2024-01" db="EMBL/GenBank/DDBJ databases">
        <title>Multi-omics insights into the function and evolution of sodium benzoate biodegradation pathways in Benzoatithermus flavus gen. nov., sp. nov. from hot spring.</title>
        <authorList>
            <person name="Hu C.-J."/>
            <person name="Li W.-J."/>
        </authorList>
    </citation>
    <scope>NUCLEOTIDE SEQUENCE [LARGE SCALE GENOMIC DNA]</scope>
    <source>
        <strain evidence="1 2">SYSU G07066</strain>
    </source>
</reference>
<proteinExistence type="predicted"/>
<dbReference type="Proteomes" id="UP001375743">
    <property type="component" value="Unassembled WGS sequence"/>
</dbReference>
<protein>
    <submittedName>
        <fullName evidence="1">Uncharacterized protein</fullName>
    </submittedName>
</protein>
<dbReference type="RefSeq" id="WP_418158172.1">
    <property type="nucleotide sequence ID" value="NZ_JBBLZC010000003.1"/>
</dbReference>
<gene>
    <name evidence="1" type="ORF">U1T56_04085</name>
</gene>
<dbReference type="EMBL" id="JBBLZC010000003">
    <property type="protein sequence ID" value="MEK0082316.1"/>
    <property type="molecule type" value="Genomic_DNA"/>
</dbReference>
<evidence type="ECO:0000313" key="2">
    <source>
        <dbReference type="Proteomes" id="UP001375743"/>
    </source>
</evidence>
<evidence type="ECO:0000313" key="1">
    <source>
        <dbReference type="EMBL" id="MEK0082316.1"/>
    </source>
</evidence>
<keyword evidence="2" id="KW-1185">Reference proteome</keyword>
<organism evidence="1 2">
    <name type="scientific">Benzoatithermus flavus</name>
    <dbReference type="NCBI Taxonomy" id="3108223"/>
    <lineage>
        <taxon>Bacteria</taxon>
        <taxon>Pseudomonadati</taxon>
        <taxon>Pseudomonadota</taxon>
        <taxon>Alphaproteobacteria</taxon>
        <taxon>Geminicoccales</taxon>
        <taxon>Geminicoccaceae</taxon>
        <taxon>Benzoatithermus</taxon>
    </lineage>
</organism>
<comment type="caution">
    <text evidence="1">The sequence shown here is derived from an EMBL/GenBank/DDBJ whole genome shotgun (WGS) entry which is preliminary data.</text>
</comment>
<accession>A0ABU8XMR9</accession>